<dbReference type="Proteomes" id="UP000000643">
    <property type="component" value="Chromosome"/>
</dbReference>
<reference evidence="2 3" key="1">
    <citation type="submission" date="2006-12" db="EMBL/GenBank/DDBJ databases">
        <authorList>
            <person name="Hendrix L."/>
            <person name="Mohamoud Y."/>
            <person name="Radune D."/>
            <person name="Shvartsbeyn A."/>
            <person name="Daugherty S."/>
            <person name="Dodson R."/>
            <person name="Durkin A.S."/>
            <person name="Harkins D."/>
            <person name="Huot H."/>
            <person name="Kothari S.P."/>
            <person name="Madupu R."/>
            <person name="Li J."/>
            <person name="Nelson W.C."/>
            <person name="Shrivastava S."/>
            <person name="Giglio M.G."/>
            <person name="Haft D."/>
            <person name="Selengut J."/>
            <person name="Fraser-Ligget C."/>
            <person name="Seshadri R."/>
        </authorList>
    </citation>
    <scope>NUCLEOTIDE SEQUENCE [LARGE SCALE GENOMIC DNA]</scope>
    <source>
        <strain evidence="3">ATCC 35685 / NCTC 12138 / KC583</strain>
    </source>
</reference>
<evidence type="ECO:0000256" key="1">
    <source>
        <dbReference type="SAM" id="SignalP"/>
    </source>
</evidence>
<feature type="chain" id="PRO_5002639818" description="Lipoprotein" evidence="1">
    <location>
        <begin position="30"/>
        <end position="124"/>
    </location>
</feature>
<gene>
    <name evidence="2" type="ordered locus">BARBAKC583_0877</name>
</gene>
<proteinExistence type="predicted"/>
<accession>A1UT60</accession>
<dbReference type="KEGG" id="bbk:BARBAKC583_0877"/>
<sequence>MFFLHLHCRKRNFFFFAIGCFLLSNFMWLTDSSAFQDHLDEKQYTNDIINAYTYYLKHKYNQPNMMTATNKKFTKPHTFHHLSAVDSQDILILNVPPKPNTIIYVQLYSLQTQYLSNQRAPPLV</sequence>
<keyword evidence="1" id="KW-0732">Signal</keyword>
<dbReference type="AlphaFoldDB" id="A1UT60"/>
<evidence type="ECO:0000313" key="2">
    <source>
        <dbReference type="EMBL" id="ABM44462.1"/>
    </source>
</evidence>
<evidence type="ECO:0008006" key="4">
    <source>
        <dbReference type="Google" id="ProtNLM"/>
    </source>
</evidence>
<evidence type="ECO:0000313" key="3">
    <source>
        <dbReference type="Proteomes" id="UP000000643"/>
    </source>
</evidence>
<organism evidence="2 3">
    <name type="scientific">Bartonella bacilliformis (strain ATCC 35685 / KC583 / Herrer 020/F12,63)</name>
    <dbReference type="NCBI Taxonomy" id="360095"/>
    <lineage>
        <taxon>Bacteria</taxon>
        <taxon>Pseudomonadati</taxon>
        <taxon>Pseudomonadota</taxon>
        <taxon>Alphaproteobacteria</taxon>
        <taxon>Hyphomicrobiales</taxon>
        <taxon>Bartonellaceae</taxon>
        <taxon>Bartonella</taxon>
    </lineage>
</organism>
<feature type="signal peptide" evidence="1">
    <location>
        <begin position="1"/>
        <end position="29"/>
    </location>
</feature>
<dbReference type="EMBL" id="CP000524">
    <property type="protein sequence ID" value="ABM44462.1"/>
    <property type="molecule type" value="Genomic_DNA"/>
</dbReference>
<dbReference type="HOGENOM" id="CLU_161847_0_0_5"/>
<protein>
    <recommendedName>
        <fullName evidence="4">Lipoprotein</fullName>
    </recommendedName>
</protein>
<name>A1UT60_BARBK</name>